<evidence type="ECO:0000256" key="6">
    <source>
        <dbReference type="ARBA" id="ARBA00023004"/>
    </source>
</evidence>
<dbReference type="InterPro" id="IPR003819">
    <property type="entry name" value="TauD/TfdA-like"/>
</dbReference>
<evidence type="ECO:0000256" key="2">
    <source>
        <dbReference type="ARBA" id="ARBA00005896"/>
    </source>
</evidence>
<keyword evidence="4 9" id="KW-0223">Dioxygenase</keyword>
<dbReference type="Proteomes" id="UP001168537">
    <property type="component" value="Unassembled WGS sequence"/>
</dbReference>
<keyword evidence="5" id="KW-0560">Oxidoreductase</keyword>
<comment type="caution">
    <text evidence="9">The sequence shown here is derived from an EMBL/GenBank/DDBJ whole genome shotgun (WGS) entry which is preliminary data.</text>
</comment>
<evidence type="ECO:0000256" key="7">
    <source>
        <dbReference type="SAM" id="MobiDB-lite"/>
    </source>
</evidence>
<comment type="cofactor">
    <cofactor evidence="1">
        <name>Fe(2+)</name>
        <dbReference type="ChEBI" id="CHEBI:29033"/>
    </cofactor>
</comment>
<dbReference type="RefSeq" id="WP_300960336.1">
    <property type="nucleotide sequence ID" value="NZ_JAUHJR010000002.1"/>
</dbReference>
<evidence type="ECO:0000256" key="4">
    <source>
        <dbReference type="ARBA" id="ARBA00022964"/>
    </source>
</evidence>
<keyword evidence="3" id="KW-0479">Metal-binding</keyword>
<dbReference type="SUPFAM" id="SSF51197">
    <property type="entry name" value="Clavaminate synthase-like"/>
    <property type="match status" value="1"/>
</dbReference>
<accession>A0ABT8ETV2</accession>
<sequence length="323" mass="35236">MTSTLDRPTGSPDSTSADTPTLPTVRKVGGRIGAVVEGVTLGPDLHPEVVATIRAALLAHKVVFFRGQHHLDDAGQLAFAEQLGTLTTAHPTVNTGSAHVLSLAATQGMAANSWHTDVTFVDRVPAISILRSVTIPPYGGNTVWANTVAAFDALTPPLRSLVDGLWAVHTNEYDYVASSEDPDGDSPDRDALDRGQFRATYYETEHPVVRVHPETGERSLLLGHFVKRFLGLNTAESSALFQLLQDRVTKLENTVRWQWQQGDVAMWDNRATQHYAVADFDNHRREVRRVTLVGDVPVALDGRTSRVVAGSSDAYTRIDELIS</sequence>
<dbReference type="PANTHER" id="PTHR30468:SF5">
    <property type="entry name" value="ALPHA-KETOGLUTARATE-DEPENDENT SULFATE ESTER DIOXYGENASE"/>
    <property type="match status" value="1"/>
</dbReference>
<reference evidence="9" key="1">
    <citation type="submission" date="2023-06" db="EMBL/GenBank/DDBJ databases">
        <title>Draft genome sequence of Nocardioides sp. SOB72.</title>
        <authorList>
            <person name="Zhang G."/>
        </authorList>
    </citation>
    <scope>NUCLEOTIDE SEQUENCE</scope>
    <source>
        <strain evidence="9">SOB72</strain>
    </source>
</reference>
<dbReference type="InterPro" id="IPR051323">
    <property type="entry name" value="AtsK-like"/>
</dbReference>
<feature type="region of interest" description="Disordered" evidence="7">
    <location>
        <begin position="1"/>
        <end position="24"/>
    </location>
</feature>
<comment type="similarity">
    <text evidence="2">Belongs to the TfdA dioxygenase family.</text>
</comment>
<evidence type="ECO:0000256" key="3">
    <source>
        <dbReference type="ARBA" id="ARBA00022723"/>
    </source>
</evidence>
<dbReference type="PANTHER" id="PTHR30468">
    <property type="entry name" value="ALPHA-KETOGLUTARATE-DEPENDENT SULFONATE DIOXYGENASE"/>
    <property type="match status" value="1"/>
</dbReference>
<dbReference type="EMBL" id="JAUHJR010000002">
    <property type="protein sequence ID" value="MDN4161448.1"/>
    <property type="molecule type" value="Genomic_DNA"/>
</dbReference>
<protein>
    <submittedName>
        <fullName evidence="9">TauD/TfdA family dioxygenase</fullName>
    </submittedName>
</protein>
<dbReference type="Gene3D" id="3.60.130.10">
    <property type="entry name" value="Clavaminate synthase-like"/>
    <property type="match status" value="1"/>
</dbReference>
<dbReference type="Pfam" id="PF02668">
    <property type="entry name" value="TauD"/>
    <property type="match status" value="1"/>
</dbReference>
<evidence type="ECO:0000259" key="8">
    <source>
        <dbReference type="Pfam" id="PF02668"/>
    </source>
</evidence>
<evidence type="ECO:0000256" key="1">
    <source>
        <dbReference type="ARBA" id="ARBA00001954"/>
    </source>
</evidence>
<keyword evidence="6" id="KW-0408">Iron</keyword>
<dbReference type="InterPro" id="IPR042098">
    <property type="entry name" value="TauD-like_sf"/>
</dbReference>
<keyword evidence="10" id="KW-1185">Reference proteome</keyword>
<feature type="domain" description="TauD/TfdA-like" evidence="8">
    <location>
        <begin position="25"/>
        <end position="291"/>
    </location>
</feature>
<evidence type="ECO:0000313" key="9">
    <source>
        <dbReference type="EMBL" id="MDN4161448.1"/>
    </source>
</evidence>
<gene>
    <name evidence="9" type="ORF">QWY29_08800</name>
</gene>
<proteinExistence type="inferred from homology"/>
<evidence type="ECO:0000256" key="5">
    <source>
        <dbReference type="ARBA" id="ARBA00023002"/>
    </source>
</evidence>
<dbReference type="GO" id="GO:0051213">
    <property type="term" value="F:dioxygenase activity"/>
    <property type="evidence" value="ECO:0007669"/>
    <property type="project" value="UniProtKB-KW"/>
</dbReference>
<evidence type="ECO:0000313" key="10">
    <source>
        <dbReference type="Proteomes" id="UP001168537"/>
    </source>
</evidence>
<organism evidence="9 10">
    <name type="scientific">Nocardioides abyssi</name>
    <dbReference type="NCBI Taxonomy" id="3058370"/>
    <lineage>
        <taxon>Bacteria</taxon>
        <taxon>Bacillati</taxon>
        <taxon>Actinomycetota</taxon>
        <taxon>Actinomycetes</taxon>
        <taxon>Propionibacteriales</taxon>
        <taxon>Nocardioidaceae</taxon>
        <taxon>Nocardioides</taxon>
    </lineage>
</organism>
<feature type="compositionally biased region" description="Polar residues" evidence="7">
    <location>
        <begin position="1"/>
        <end position="22"/>
    </location>
</feature>
<name>A0ABT8ETV2_9ACTN</name>